<reference evidence="2" key="1">
    <citation type="submission" date="2022-07" db="EMBL/GenBank/DDBJ databases">
        <authorList>
            <person name="Macas J."/>
            <person name="Novak P."/>
            <person name="Neumann P."/>
        </authorList>
    </citation>
    <scope>NUCLEOTIDE SEQUENCE</scope>
</reference>
<dbReference type="EMBL" id="CAMAPE010000014">
    <property type="protein sequence ID" value="CAH9081512.1"/>
    <property type="molecule type" value="Genomic_DNA"/>
</dbReference>
<comment type="caution">
    <text evidence="2">The sequence shown here is derived from an EMBL/GenBank/DDBJ whole genome shotgun (WGS) entry which is preliminary data.</text>
</comment>
<dbReference type="OrthoDB" id="1305300at2759"/>
<proteinExistence type="predicted"/>
<dbReference type="AlphaFoldDB" id="A0A9P0Z045"/>
<feature type="region of interest" description="Disordered" evidence="1">
    <location>
        <begin position="71"/>
        <end position="114"/>
    </location>
</feature>
<dbReference type="Proteomes" id="UP001152484">
    <property type="component" value="Unassembled WGS sequence"/>
</dbReference>
<dbReference type="PANTHER" id="PTHR34835">
    <property type="entry name" value="OS07G0283600 PROTEIN-RELATED"/>
    <property type="match status" value="1"/>
</dbReference>
<evidence type="ECO:0000256" key="1">
    <source>
        <dbReference type="SAM" id="MobiDB-lite"/>
    </source>
</evidence>
<evidence type="ECO:0000313" key="3">
    <source>
        <dbReference type="Proteomes" id="UP001152484"/>
    </source>
</evidence>
<sequence length="658" mass="74089">MSTLQEEHLMMTGNVSAVPTIEGDMRIERVRVTKNAQYIHVRLCDKSKRRRSARLLNTKVNLALGESAPVDKDVTSNVDEENTDTDDDFESPPRKIVQKEGGNMSKGGEEVSKRKKGKLRIMKEGFKTLTTRSSPCVLVRAVQEMNEKQKEVVEKIGFGSILHLQITELPSKLAYWVVNAFNPKNCKLTIADNTSVHIKEEDVECVLGFPRGKELILKKNRNRKSEILDEWRAMFQKKEHQITPSEVCVAMLRCSEGGIWFIRHFIVLVISVMLDSCQNGYVKYQILSQLENESAVKNMNWCEYTMSSLIQNRVSWEKKKDKSFTGPLVFLLVFYVDRVVLYKRAVDRLIPGICAWTTTLLRARENAEIKAGGFGQGYIDEQLNLGMAESASQKSKTAQDKEKGDRLRPETGDCSGEIISEEELLSKLAEKTDSLVTITIDIINLVQQAPSTLLLNENFNKILGTAKKLMSLAENHSLVLNATPGSHDEGVNADEVFWSNPNNLKVLDAASKAFLKRKEYTKMMHDVPTFSLGMTQEQGAGQGSNMNVEAQVHEVGTNVQEKNTKVQQLRKVEMVAAPTNVHDYGIYCMCHMETYKGDGLQGWECGLRRGDKRQIAGLRVKYVSAILCADANELKLQNLMKAREFAKNKKEGKKVGKI</sequence>
<feature type="region of interest" description="Disordered" evidence="1">
    <location>
        <begin position="390"/>
        <end position="412"/>
    </location>
</feature>
<accession>A0A9P0Z045</accession>
<dbReference type="PANTHER" id="PTHR34835:SF90">
    <property type="entry name" value="AMINOTRANSFERASE-LIKE PLANT MOBILE DOMAIN-CONTAINING PROTEIN"/>
    <property type="match status" value="1"/>
</dbReference>
<feature type="compositionally biased region" description="Basic and acidic residues" evidence="1">
    <location>
        <begin position="397"/>
        <end position="411"/>
    </location>
</feature>
<keyword evidence="3" id="KW-1185">Reference proteome</keyword>
<organism evidence="2 3">
    <name type="scientific">Cuscuta europaea</name>
    <name type="common">European dodder</name>
    <dbReference type="NCBI Taxonomy" id="41803"/>
    <lineage>
        <taxon>Eukaryota</taxon>
        <taxon>Viridiplantae</taxon>
        <taxon>Streptophyta</taxon>
        <taxon>Embryophyta</taxon>
        <taxon>Tracheophyta</taxon>
        <taxon>Spermatophyta</taxon>
        <taxon>Magnoliopsida</taxon>
        <taxon>eudicotyledons</taxon>
        <taxon>Gunneridae</taxon>
        <taxon>Pentapetalae</taxon>
        <taxon>asterids</taxon>
        <taxon>lamiids</taxon>
        <taxon>Solanales</taxon>
        <taxon>Convolvulaceae</taxon>
        <taxon>Cuscuteae</taxon>
        <taxon>Cuscuta</taxon>
        <taxon>Cuscuta subgen. Cuscuta</taxon>
    </lineage>
</organism>
<feature type="compositionally biased region" description="Acidic residues" evidence="1">
    <location>
        <begin position="78"/>
        <end position="90"/>
    </location>
</feature>
<gene>
    <name evidence="2" type="ORF">CEURO_LOCUS7931</name>
</gene>
<evidence type="ECO:0000313" key="2">
    <source>
        <dbReference type="EMBL" id="CAH9081512.1"/>
    </source>
</evidence>
<name>A0A9P0Z045_CUSEU</name>
<protein>
    <submittedName>
        <fullName evidence="2">Uncharacterized protein</fullName>
    </submittedName>
</protein>